<accession>A0A830C9R1</accession>
<gene>
    <name evidence="2" type="ORF">PHJA_001460700</name>
</gene>
<keyword evidence="3" id="KW-1185">Reference proteome</keyword>
<feature type="compositionally biased region" description="Acidic residues" evidence="1">
    <location>
        <begin position="1"/>
        <end position="10"/>
    </location>
</feature>
<dbReference type="PANTHER" id="PTHR35701:SF1">
    <property type="entry name" value="OS11G0148400 PROTEIN"/>
    <property type="match status" value="1"/>
</dbReference>
<organism evidence="2 3">
    <name type="scientific">Phtheirospermum japonicum</name>
    <dbReference type="NCBI Taxonomy" id="374723"/>
    <lineage>
        <taxon>Eukaryota</taxon>
        <taxon>Viridiplantae</taxon>
        <taxon>Streptophyta</taxon>
        <taxon>Embryophyta</taxon>
        <taxon>Tracheophyta</taxon>
        <taxon>Spermatophyta</taxon>
        <taxon>Magnoliopsida</taxon>
        <taxon>eudicotyledons</taxon>
        <taxon>Gunneridae</taxon>
        <taxon>Pentapetalae</taxon>
        <taxon>asterids</taxon>
        <taxon>lamiids</taxon>
        <taxon>Lamiales</taxon>
        <taxon>Orobanchaceae</taxon>
        <taxon>Orobanchaceae incertae sedis</taxon>
        <taxon>Phtheirospermum</taxon>
    </lineage>
</organism>
<evidence type="ECO:0000313" key="3">
    <source>
        <dbReference type="Proteomes" id="UP000653305"/>
    </source>
</evidence>
<dbReference type="Proteomes" id="UP000653305">
    <property type="component" value="Unassembled WGS sequence"/>
</dbReference>
<comment type="caution">
    <text evidence="2">The sequence shown here is derived from an EMBL/GenBank/DDBJ whole genome shotgun (WGS) entry which is preliminary data.</text>
</comment>
<feature type="compositionally biased region" description="Low complexity" evidence="1">
    <location>
        <begin position="44"/>
        <end position="55"/>
    </location>
</feature>
<name>A0A830C9R1_9LAMI</name>
<proteinExistence type="predicted"/>
<feature type="compositionally biased region" description="Acidic residues" evidence="1">
    <location>
        <begin position="29"/>
        <end position="40"/>
    </location>
</feature>
<dbReference type="AlphaFoldDB" id="A0A830C9R1"/>
<dbReference type="EMBL" id="BMAC01000304">
    <property type="protein sequence ID" value="GFP93164.1"/>
    <property type="molecule type" value="Genomic_DNA"/>
</dbReference>
<evidence type="ECO:0000313" key="2">
    <source>
        <dbReference type="EMBL" id="GFP93164.1"/>
    </source>
</evidence>
<evidence type="ECO:0000256" key="1">
    <source>
        <dbReference type="SAM" id="MobiDB-lite"/>
    </source>
</evidence>
<reference evidence="2" key="1">
    <citation type="submission" date="2020-07" db="EMBL/GenBank/DDBJ databases">
        <title>Ethylene signaling mediates host invasion by parasitic plants.</title>
        <authorList>
            <person name="Yoshida S."/>
        </authorList>
    </citation>
    <scope>NUCLEOTIDE SEQUENCE</scope>
    <source>
        <strain evidence="2">Okayama</strain>
    </source>
</reference>
<protein>
    <submittedName>
        <fullName evidence="2">Uncharacterized protein</fullName>
    </submittedName>
</protein>
<sequence length="346" mass="37328">MAEDDDDEAFGEFASASFQSNSPFRDGEDSLADNEDDEWGDFVKSPQQSKSSDPSFIGNHEPDNVMSPPKRRSALPLSLSIFGDSEKEEEVVNFGIVGDSNPGISDCSQLTNKSGKDDFSFKPFVPLGPNENGNLFGSLMHEFTGFNSNLKATPSVQKSISDLDMNGQSQQFAGSATAIDDDCDNGWEFKDAFSDFGTEDNKVELRAHEIPERSAYSFGIESGSKKPLDLFGTSNGSLNYFATSTDSVGYVATSSGISSTFQEVGFISNRPTNGFISETNSYVEQNNIKGLLNYSTNDGSEELNEDFGEFTAASAEIGSKPEEFSANGVFFANDAVSTPNGKTQVK</sequence>
<dbReference type="PANTHER" id="PTHR35701">
    <property type="entry name" value="OS11G0148400 PROTEIN"/>
    <property type="match status" value="1"/>
</dbReference>
<feature type="region of interest" description="Disordered" evidence="1">
    <location>
        <begin position="1"/>
        <end position="71"/>
    </location>
</feature>